<dbReference type="AlphaFoldDB" id="A0A4Q9H5C2"/>
<feature type="domain" description="ImpA N-terminal" evidence="1">
    <location>
        <begin position="25"/>
        <end position="147"/>
    </location>
</feature>
<sequence length="381" mass="41786">MILPHRRGSLATDTHQGIMNLDTLLAPVPGPSPCGEDMTFSPEFDQIAELRREDDPTLDQGEWVTTLKVADWPGVVNATRQLLNERTKDLRLAMWLTEGLMLTRGLPGLALGLQTCQQLTDRYWADLHPQADDGDQAQRAGNVAWLLQRMVQLLPTLPITRGRQGGRHDLRAWQQAQRPPAGGNEPTGNDRLTVEQFMRALRDTPRDWLAEQLTGAREAQASLLAWQHLIDEHLGADGPSFVPAKEALATWLDEFERLARDMGVGTDPAAASAVESQPSPATAGDAVGATPSAWDLAAPGAGARGPVPVQSRAQALQQLREVSAFFKRTEPHSPVAYLADKAVAWAEMPLHEWLRRVVKDQGSMAHLQELLGIEPEAPPPY</sequence>
<gene>
    <name evidence="2" type="primary">tssA</name>
    <name evidence="2" type="ORF">EYS42_07255</name>
</gene>
<proteinExistence type="predicted"/>
<dbReference type="InterPro" id="IPR010657">
    <property type="entry name" value="ImpA_N"/>
</dbReference>
<dbReference type="EMBL" id="SIXI01000002">
    <property type="protein sequence ID" value="TBO32950.1"/>
    <property type="molecule type" value="Genomic_DNA"/>
</dbReference>
<dbReference type="PANTHER" id="PTHR37951">
    <property type="entry name" value="CYTOPLASMIC PROTEIN-RELATED"/>
    <property type="match status" value="1"/>
</dbReference>
<dbReference type="InterPro" id="IPR017740">
    <property type="entry name" value="TssA-like"/>
</dbReference>
<dbReference type="Pfam" id="PF06812">
    <property type="entry name" value="ImpA_N"/>
    <property type="match status" value="1"/>
</dbReference>
<organism evidence="2 3">
    <name type="scientific">Aquabacterium lacunae</name>
    <dbReference type="NCBI Taxonomy" id="2528630"/>
    <lineage>
        <taxon>Bacteria</taxon>
        <taxon>Pseudomonadati</taxon>
        <taxon>Pseudomonadota</taxon>
        <taxon>Betaproteobacteria</taxon>
        <taxon>Burkholderiales</taxon>
        <taxon>Aquabacterium</taxon>
    </lineage>
</organism>
<accession>A0A4Q9H5C2</accession>
<evidence type="ECO:0000313" key="2">
    <source>
        <dbReference type="EMBL" id="TBO32950.1"/>
    </source>
</evidence>
<keyword evidence="3" id="KW-1185">Reference proteome</keyword>
<dbReference type="NCBIfam" id="TIGR03363">
    <property type="entry name" value="VI_chp_8"/>
    <property type="match status" value="1"/>
</dbReference>
<dbReference type="Proteomes" id="UP000292120">
    <property type="component" value="Unassembled WGS sequence"/>
</dbReference>
<reference evidence="2 3" key="1">
    <citation type="submission" date="2019-02" db="EMBL/GenBank/DDBJ databases">
        <title>Aquabacterium sp. strain KMB7.</title>
        <authorList>
            <person name="Chen W.-M."/>
        </authorList>
    </citation>
    <scope>NUCLEOTIDE SEQUENCE [LARGE SCALE GENOMIC DNA]</scope>
    <source>
        <strain evidence="2 3">KMB7</strain>
    </source>
</reference>
<dbReference type="PANTHER" id="PTHR37951:SF1">
    <property type="entry name" value="TYPE VI SECRETION SYSTEM COMPONENT TSSA1"/>
    <property type="match status" value="1"/>
</dbReference>
<evidence type="ECO:0000259" key="1">
    <source>
        <dbReference type="Pfam" id="PF06812"/>
    </source>
</evidence>
<comment type="caution">
    <text evidence="2">The sequence shown here is derived from an EMBL/GenBank/DDBJ whole genome shotgun (WGS) entry which is preliminary data.</text>
</comment>
<protein>
    <submittedName>
        <fullName evidence="2">Type VI secretion system protein TssA</fullName>
    </submittedName>
</protein>
<name>A0A4Q9H5C2_9BURK</name>
<dbReference type="OrthoDB" id="9771118at2"/>
<evidence type="ECO:0000313" key="3">
    <source>
        <dbReference type="Proteomes" id="UP000292120"/>
    </source>
</evidence>